<dbReference type="EMBL" id="CAJOBJ010354180">
    <property type="protein sequence ID" value="CAF5212089.1"/>
    <property type="molecule type" value="Genomic_DNA"/>
</dbReference>
<evidence type="ECO:0000313" key="2">
    <source>
        <dbReference type="Proteomes" id="UP000681720"/>
    </source>
</evidence>
<comment type="caution">
    <text evidence="1">The sequence shown here is derived from an EMBL/GenBank/DDBJ whole genome shotgun (WGS) entry which is preliminary data.</text>
</comment>
<proteinExistence type="predicted"/>
<dbReference type="AlphaFoldDB" id="A0A8S3J685"/>
<dbReference type="Proteomes" id="UP000681720">
    <property type="component" value="Unassembled WGS sequence"/>
</dbReference>
<name>A0A8S3J685_9BILA</name>
<protein>
    <submittedName>
        <fullName evidence="1">Uncharacterized protein</fullName>
    </submittedName>
</protein>
<reference evidence="1" key="1">
    <citation type="submission" date="2021-02" db="EMBL/GenBank/DDBJ databases">
        <authorList>
            <person name="Nowell W R."/>
        </authorList>
    </citation>
    <scope>NUCLEOTIDE SEQUENCE</scope>
</reference>
<organism evidence="1 2">
    <name type="scientific">Rotaria magnacalcarata</name>
    <dbReference type="NCBI Taxonomy" id="392030"/>
    <lineage>
        <taxon>Eukaryota</taxon>
        <taxon>Metazoa</taxon>
        <taxon>Spiralia</taxon>
        <taxon>Gnathifera</taxon>
        <taxon>Rotifera</taxon>
        <taxon>Eurotatoria</taxon>
        <taxon>Bdelloidea</taxon>
        <taxon>Philodinida</taxon>
        <taxon>Philodinidae</taxon>
        <taxon>Rotaria</taxon>
    </lineage>
</organism>
<feature type="non-terminal residue" evidence="1">
    <location>
        <position position="1"/>
    </location>
</feature>
<sequence length="178" mass="20892">EKLIHYYCETASIIYDEQIELYSLHAHLHLPAQVLNHGGLAFSSSFCFESAIRFLKKKAHGTKNLGSQIAFWCDIDSIMLSKEFEPPSAQLLNEIKLCYDALNSYRKVLNEKLAIIPHNIRKIQFYLRFKDKYVTYHSVLYGNRFPCVSYLVSYRDQHQQRNMVILFCFIPTTTYITH</sequence>
<evidence type="ECO:0000313" key="1">
    <source>
        <dbReference type="EMBL" id="CAF5212089.1"/>
    </source>
</evidence>
<gene>
    <name evidence="1" type="ORF">GIL414_LOCUS80163</name>
</gene>
<accession>A0A8S3J685</accession>